<feature type="binding site" evidence="11">
    <location>
        <position position="416"/>
    </location>
    <ligand>
        <name>IMP</name>
        <dbReference type="ChEBI" id="CHEBI:58053"/>
    </ligand>
</feature>
<keyword evidence="5 11" id="KW-0658">Purine biosynthesis</keyword>
<dbReference type="PANTHER" id="PTHR11911:SF111">
    <property type="entry name" value="INOSINE-5'-MONOPHOSPHATE DEHYDROGENASE"/>
    <property type="match status" value="1"/>
</dbReference>
<dbReference type="InterPro" id="IPR013785">
    <property type="entry name" value="Aldolase_TIM"/>
</dbReference>
<keyword evidence="4 11" id="KW-0332">GMP biosynthesis</keyword>
<evidence type="ECO:0000256" key="13">
    <source>
        <dbReference type="RuleBase" id="RU003927"/>
    </source>
</evidence>
<comment type="activity regulation">
    <text evidence="11">Mycophenolic acid (MPA) is a non-competitive inhibitor that prevents formation of the closed enzyme conformation by binding to the same site as the amobile flap. In contrast, mizoribine monophosphate (MZP) is a competitive inhibitor that induces the closed conformation. MPA is a potent inhibitor of mammalian IMPDHs but a poor inhibitor of the bacterial enzymes. MZP is a more potent inhibitor of bacterial IMPDH.</text>
</comment>
<dbReference type="GO" id="GO:0003938">
    <property type="term" value="F:IMP dehydrogenase activity"/>
    <property type="evidence" value="ECO:0007669"/>
    <property type="project" value="UniProtKB-EC"/>
</dbReference>
<feature type="binding site" description="in other chain" evidence="11">
    <location>
        <position position="298"/>
    </location>
    <ligand>
        <name>K(+)</name>
        <dbReference type="ChEBI" id="CHEBI:29103"/>
        <note>ligand shared between two tetrameric partners</note>
    </ligand>
</feature>
<feature type="domain" description="CBS" evidence="15">
    <location>
        <begin position="92"/>
        <end position="147"/>
    </location>
</feature>
<comment type="similarity">
    <text evidence="2 11 13">Belongs to the IMPDH/GMPR family.</text>
</comment>
<comment type="subunit">
    <text evidence="11">Homotetramer.</text>
</comment>
<comment type="caution">
    <text evidence="16">The sequence shown here is derived from an EMBL/GenBank/DDBJ whole genome shotgun (WGS) entry which is preliminary data.</text>
</comment>
<feature type="binding site" evidence="11">
    <location>
        <position position="471"/>
    </location>
    <ligand>
        <name>K(+)</name>
        <dbReference type="ChEBI" id="CHEBI:29103"/>
        <note>ligand shared between two tetrameric partners</note>
    </ligand>
</feature>
<protein>
    <recommendedName>
        <fullName evidence="11 14">Inosine-5'-monophosphate dehydrogenase</fullName>
        <shortName evidence="11">IMP dehydrogenase</shortName>
        <shortName evidence="11">IMPD</shortName>
        <shortName evidence="11">IMPDH</shortName>
        <ecNumber evidence="11 14">1.1.1.205</ecNumber>
    </recommendedName>
</protein>
<dbReference type="SUPFAM" id="SSF51412">
    <property type="entry name" value="Inosine monophosphate dehydrogenase (IMPDH)"/>
    <property type="match status" value="1"/>
</dbReference>
<evidence type="ECO:0000256" key="4">
    <source>
        <dbReference type="ARBA" id="ARBA00022749"/>
    </source>
</evidence>
<evidence type="ECO:0000256" key="7">
    <source>
        <dbReference type="ARBA" id="ARBA00023002"/>
    </source>
</evidence>
<gene>
    <name evidence="11 16" type="primary">guaB</name>
    <name evidence="16" type="ORF">RBH19_02265</name>
</gene>
<keyword evidence="9 12" id="KW-0129">CBS domain</keyword>
<dbReference type="PROSITE" id="PS51371">
    <property type="entry name" value="CBS"/>
    <property type="match status" value="2"/>
</dbReference>
<comment type="caution">
    <text evidence="11">Lacks conserved residue(s) required for the propagation of feature annotation.</text>
</comment>
<dbReference type="InterPro" id="IPR046342">
    <property type="entry name" value="CBS_dom_sf"/>
</dbReference>
<dbReference type="SMART" id="SM01240">
    <property type="entry name" value="IMPDH"/>
    <property type="match status" value="1"/>
</dbReference>
<comment type="cofactor">
    <cofactor evidence="1 11">
        <name>K(+)</name>
        <dbReference type="ChEBI" id="CHEBI:29103"/>
    </cofactor>
</comment>
<keyword evidence="8 11" id="KW-0520">NAD</keyword>
<evidence type="ECO:0000256" key="6">
    <source>
        <dbReference type="ARBA" id="ARBA00022958"/>
    </source>
</evidence>
<dbReference type="EC" id="1.1.1.205" evidence="11 14"/>
<dbReference type="InterPro" id="IPR005990">
    <property type="entry name" value="IMP_DH"/>
</dbReference>
<dbReference type="PIRSF" id="PIRSF000130">
    <property type="entry name" value="IMPDH"/>
    <property type="match status" value="1"/>
</dbReference>
<dbReference type="CDD" id="cd04601">
    <property type="entry name" value="CBS_pair_IMPDH"/>
    <property type="match status" value="1"/>
</dbReference>
<feature type="active site" description="Proton acceptor" evidence="11">
    <location>
        <position position="401"/>
    </location>
</feature>
<dbReference type="CDD" id="cd00381">
    <property type="entry name" value="IMPDH"/>
    <property type="match status" value="1"/>
</dbReference>
<dbReference type="Pfam" id="PF00571">
    <property type="entry name" value="CBS"/>
    <property type="match status" value="2"/>
</dbReference>
<evidence type="ECO:0000256" key="9">
    <source>
        <dbReference type="ARBA" id="ARBA00023122"/>
    </source>
</evidence>
<comment type="pathway">
    <text evidence="11 14">Purine metabolism; XMP biosynthesis via de novo pathway; XMP from IMP: step 1/1.</text>
</comment>
<feature type="binding site" evidence="11">
    <location>
        <begin position="359"/>
        <end position="360"/>
    </location>
    <ligand>
        <name>IMP</name>
        <dbReference type="ChEBI" id="CHEBI:58053"/>
    </ligand>
</feature>
<feature type="binding site" evidence="11">
    <location>
        <position position="246"/>
    </location>
    <ligand>
        <name>NAD(+)</name>
        <dbReference type="ChEBI" id="CHEBI:57540"/>
    </ligand>
</feature>
<dbReference type="RefSeq" id="WP_306727297.1">
    <property type="nucleotide sequence ID" value="NZ_JAVDDT010000001.1"/>
</dbReference>
<dbReference type="EMBL" id="JAVDDT010000001">
    <property type="protein sequence ID" value="MDQ2068697.1"/>
    <property type="molecule type" value="Genomic_DNA"/>
</dbReference>
<evidence type="ECO:0000256" key="11">
    <source>
        <dbReference type="HAMAP-Rule" id="MF_01964"/>
    </source>
</evidence>
<proteinExistence type="inferred from homology"/>
<evidence type="ECO:0000313" key="16">
    <source>
        <dbReference type="EMBL" id="MDQ2068697.1"/>
    </source>
</evidence>
<feature type="binding site" evidence="11">
    <location>
        <position position="472"/>
    </location>
    <ligand>
        <name>K(+)</name>
        <dbReference type="ChEBI" id="CHEBI:29103"/>
        <note>ligand shared between two tetrameric partners</note>
    </ligand>
</feature>
<evidence type="ECO:0000256" key="3">
    <source>
        <dbReference type="ARBA" id="ARBA00022723"/>
    </source>
</evidence>
<evidence type="ECO:0000256" key="14">
    <source>
        <dbReference type="RuleBase" id="RU003928"/>
    </source>
</evidence>
<evidence type="ECO:0000256" key="12">
    <source>
        <dbReference type="PROSITE-ProRule" id="PRU00703"/>
    </source>
</evidence>
<feature type="binding site" evidence="11">
    <location>
        <begin position="296"/>
        <end position="298"/>
    </location>
    <ligand>
        <name>NAD(+)</name>
        <dbReference type="ChEBI" id="CHEBI:57540"/>
    </ligand>
</feature>
<feature type="binding site" evidence="11">
    <location>
        <position position="301"/>
    </location>
    <ligand>
        <name>IMP</name>
        <dbReference type="ChEBI" id="CHEBI:58053"/>
    </ligand>
</feature>
<dbReference type="PROSITE" id="PS00487">
    <property type="entry name" value="IMP_DH_GMP_RED"/>
    <property type="match status" value="1"/>
</dbReference>
<evidence type="ECO:0000256" key="8">
    <source>
        <dbReference type="ARBA" id="ARBA00023027"/>
    </source>
</evidence>
<dbReference type="Pfam" id="PF00478">
    <property type="entry name" value="IMPDH"/>
    <property type="match status" value="1"/>
</dbReference>
<comment type="function">
    <text evidence="11">Catalyzes the conversion of inosine 5'-phosphate (IMP) to xanthosine 5'-phosphate (XMP), the first committed and rate-limiting step in the de novo synthesis of guanine nucleotides, and therefore plays an important role in the regulation of cell growth.</text>
</comment>
<feature type="binding site" evidence="11">
    <location>
        <begin position="336"/>
        <end position="338"/>
    </location>
    <ligand>
        <name>IMP</name>
        <dbReference type="ChEBI" id="CHEBI:58053"/>
    </ligand>
</feature>
<dbReference type="HAMAP" id="MF_01964">
    <property type="entry name" value="IMPDH"/>
    <property type="match status" value="1"/>
</dbReference>
<feature type="binding site" description="in other chain" evidence="11">
    <location>
        <position position="303"/>
    </location>
    <ligand>
        <name>K(+)</name>
        <dbReference type="ChEBI" id="CHEBI:29103"/>
        <note>ligand shared between two tetrameric partners</note>
    </ligand>
</feature>
<dbReference type="Proteomes" id="UP001239019">
    <property type="component" value="Unassembled WGS sequence"/>
</dbReference>
<feature type="domain" description="CBS" evidence="15">
    <location>
        <begin position="151"/>
        <end position="209"/>
    </location>
</feature>
<feature type="active site" description="Thioimidate intermediate" evidence="11">
    <location>
        <position position="303"/>
    </location>
</feature>
<feature type="binding site" evidence="11">
    <location>
        <begin position="383"/>
        <end position="387"/>
    </location>
    <ligand>
        <name>IMP</name>
        <dbReference type="ChEBI" id="CHEBI:58053"/>
    </ligand>
</feature>
<dbReference type="InterPro" id="IPR000644">
    <property type="entry name" value="CBS_dom"/>
</dbReference>
<accession>A0ABU0W3V3</accession>
<feature type="binding site" evidence="11">
    <location>
        <position position="470"/>
    </location>
    <ligand>
        <name>K(+)</name>
        <dbReference type="ChEBI" id="CHEBI:29103"/>
        <note>ligand shared between two tetrameric partners</note>
    </ligand>
</feature>
<keyword evidence="6 11" id="KW-0630">Potassium</keyword>
<evidence type="ECO:0000313" key="17">
    <source>
        <dbReference type="Proteomes" id="UP001239019"/>
    </source>
</evidence>
<keyword evidence="7 11" id="KW-0560">Oxidoreductase</keyword>
<organism evidence="16 17">
    <name type="scientific">Natronospira bacteriovora</name>
    <dbReference type="NCBI Taxonomy" id="3069753"/>
    <lineage>
        <taxon>Bacteria</taxon>
        <taxon>Pseudomonadati</taxon>
        <taxon>Pseudomonadota</taxon>
        <taxon>Gammaproteobacteria</taxon>
        <taxon>Natronospirales</taxon>
        <taxon>Natronospiraceae</taxon>
        <taxon>Natronospira</taxon>
    </lineage>
</organism>
<sequence>MRIAEEALTYDDVLLLPAHSEVLPHQVSLGTKLTRDITLNIPLVSAAMDTVTEGRLAIALAQEGGIGVIHKSMSPEAQAAEVRHVKKYESGVIKDPITVSPDRSIREVMELTRRHGISGVPVVDGEELVGIVTSRDLRFETRYDAPVTTIMTGKDKLVTVKEGASREEILEKLHEFRIEKVLVVSDDFKLRGMITVKDIQKATDFPSACKDDQGRLRCAAAVGTGGDTDERVERLVAAGVDVIVVDTSHGHSKGVLDRVASIKKQYPEVQVIGGNIVTAEAAKDLVKAGADAVKVGIGPGSICTTRVVAGVGVPQVTAVANVAKALEGTGVPLIADGGVRFSGDLAKAIVAGAHSIMIGGLFAGTEESPGEVELYHGRSYKAYRGMGSMGAMSSRHGSSDRYFQDKTEEVEKLVPEGIEGRVPYKGPLGAIVHQMMGGLRASMGYTGCATIEEMRTKPQFVKITGAGVKESHVHDVTITKEAPNYRTE</sequence>
<name>A0ABU0W3V3_9GAMM</name>
<dbReference type="NCBIfam" id="TIGR01302">
    <property type="entry name" value="IMP_dehydrog"/>
    <property type="match status" value="1"/>
</dbReference>
<evidence type="ECO:0000256" key="10">
    <source>
        <dbReference type="ARBA" id="ARBA00048028"/>
    </source>
</evidence>
<evidence type="ECO:0000256" key="2">
    <source>
        <dbReference type="ARBA" id="ARBA00005502"/>
    </source>
</evidence>
<dbReference type="InterPro" id="IPR001093">
    <property type="entry name" value="IMP_DH_GMPRt"/>
</dbReference>
<reference evidence="16 17" key="1">
    <citation type="submission" date="2023-08" db="EMBL/GenBank/DDBJ databases">
        <title>Whole-genome sequencing of halo(alkali)philic microorganisms from hypersaline lakes.</title>
        <authorList>
            <person name="Sorokin D.Y."/>
            <person name="Abbas B."/>
            <person name="Merkel A.Y."/>
        </authorList>
    </citation>
    <scope>NUCLEOTIDE SEQUENCE [LARGE SCALE GENOMIC DNA]</scope>
    <source>
        <strain evidence="16 17">AB-CW4</strain>
    </source>
</reference>
<keyword evidence="17" id="KW-1185">Reference proteome</keyword>
<evidence type="ECO:0000256" key="5">
    <source>
        <dbReference type="ARBA" id="ARBA00022755"/>
    </source>
</evidence>
<dbReference type="PANTHER" id="PTHR11911">
    <property type="entry name" value="INOSINE-5-MONOPHOSPHATE DEHYDROGENASE RELATED"/>
    <property type="match status" value="1"/>
</dbReference>
<keyword evidence="3 11" id="KW-0479">Metal-binding</keyword>
<dbReference type="SMART" id="SM00116">
    <property type="entry name" value="CBS"/>
    <property type="match status" value="2"/>
</dbReference>
<evidence type="ECO:0000256" key="1">
    <source>
        <dbReference type="ARBA" id="ARBA00001958"/>
    </source>
</evidence>
<dbReference type="SUPFAM" id="SSF54631">
    <property type="entry name" value="CBS-domain pair"/>
    <property type="match status" value="1"/>
</dbReference>
<comment type="catalytic activity">
    <reaction evidence="10 11 14">
        <text>IMP + NAD(+) + H2O = XMP + NADH + H(+)</text>
        <dbReference type="Rhea" id="RHEA:11708"/>
        <dbReference type="ChEBI" id="CHEBI:15377"/>
        <dbReference type="ChEBI" id="CHEBI:15378"/>
        <dbReference type="ChEBI" id="CHEBI:57464"/>
        <dbReference type="ChEBI" id="CHEBI:57540"/>
        <dbReference type="ChEBI" id="CHEBI:57945"/>
        <dbReference type="ChEBI" id="CHEBI:58053"/>
        <dbReference type="EC" id="1.1.1.205"/>
    </reaction>
</comment>
<feature type="binding site" description="in other chain" evidence="11">
    <location>
        <position position="300"/>
    </location>
    <ligand>
        <name>K(+)</name>
        <dbReference type="ChEBI" id="CHEBI:29103"/>
        <note>ligand shared between two tetrameric partners</note>
    </ligand>
</feature>
<dbReference type="InterPro" id="IPR015875">
    <property type="entry name" value="IMP_DH/GMP_Rdtase_CS"/>
</dbReference>
<evidence type="ECO:0000259" key="15">
    <source>
        <dbReference type="PROSITE" id="PS51371"/>
    </source>
</evidence>
<dbReference type="Gene3D" id="3.20.20.70">
    <property type="entry name" value="Aldolase class I"/>
    <property type="match status" value="1"/>
</dbReference>